<proteinExistence type="predicted"/>
<dbReference type="InterPro" id="IPR017740">
    <property type="entry name" value="TssA-like"/>
</dbReference>
<comment type="caution">
    <text evidence="2">The sequence shown here is derived from an EMBL/GenBank/DDBJ whole genome shotgun (WGS) entry which is preliminary data.</text>
</comment>
<accession>A0A2G6PF05</accession>
<reference evidence="2 3" key="1">
    <citation type="submission" date="2017-10" db="EMBL/GenBank/DDBJ databases">
        <title>Novel microbial diversity and functional potential in the marine mammal oral microbiome.</title>
        <authorList>
            <person name="Dudek N.K."/>
            <person name="Sun C.L."/>
            <person name="Burstein D."/>
            <person name="Kantor R.S."/>
            <person name="Aliaga Goltsman D.S."/>
            <person name="Bik E.M."/>
            <person name="Thomas B.C."/>
            <person name="Banfield J.F."/>
            <person name="Relman D.A."/>
        </authorList>
    </citation>
    <scope>NUCLEOTIDE SEQUENCE [LARGE SCALE GENOMIC DNA]</scope>
    <source>
        <strain evidence="2">DOLJORAL78_50_517</strain>
    </source>
</reference>
<dbReference type="PANTHER" id="PTHR37951:SF1">
    <property type="entry name" value="TYPE VI SECRETION SYSTEM COMPONENT TSSA1"/>
    <property type="match status" value="1"/>
</dbReference>
<dbReference type="NCBIfam" id="TIGR03363">
    <property type="entry name" value="VI_chp_8"/>
    <property type="match status" value="1"/>
</dbReference>
<dbReference type="Pfam" id="PF06812">
    <property type="entry name" value="ImpA_N"/>
    <property type="match status" value="1"/>
</dbReference>
<organism evidence="2 3">
    <name type="scientific">Candidatus Contendibacter odensensis</name>
    <dbReference type="NCBI Taxonomy" id="1400860"/>
    <lineage>
        <taxon>Bacteria</taxon>
        <taxon>Pseudomonadati</taxon>
        <taxon>Pseudomonadota</taxon>
        <taxon>Gammaproteobacteria</taxon>
        <taxon>Candidatus Competibacteraceae</taxon>
        <taxon>Candidatus Contendibacter</taxon>
    </lineage>
</organism>
<evidence type="ECO:0000313" key="3">
    <source>
        <dbReference type="Proteomes" id="UP000229278"/>
    </source>
</evidence>
<gene>
    <name evidence="2" type="ORF">CSA09_03460</name>
</gene>
<dbReference type="InterPro" id="IPR010657">
    <property type="entry name" value="ImpA_N"/>
</dbReference>
<feature type="domain" description="ImpA N-terminal" evidence="1">
    <location>
        <begin position="10"/>
        <end position="133"/>
    </location>
</feature>
<protein>
    <submittedName>
        <fullName evidence="2">Type VI secretion system protein TssA</fullName>
    </submittedName>
</protein>
<evidence type="ECO:0000313" key="2">
    <source>
        <dbReference type="EMBL" id="PIE83134.1"/>
    </source>
</evidence>
<name>A0A2G6PF05_9GAMM</name>
<dbReference type="AlphaFoldDB" id="A0A2G6PF05"/>
<dbReference type="EMBL" id="PDTV01000007">
    <property type="protein sequence ID" value="PIE83134.1"/>
    <property type="molecule type" value="Genomic_DNA"/>
</dbReference>
<sequence length="384" mass="41858">MSVIEVENLLEAIDANAPCGEDLEYDPAFTEMDTLAQEKPEQQYGDTIIPAEPPDWRGVRNVALELFGRTHDLRVAVCLSRALLATDGLPGFADGLALIEGLITRYWDEVHPQLDPDDDNDPTLRINTLITLCDPETTLHDLSQTPLVSSRVLGHFSLRDIQVATGTVTPIASASNENQSDQPSQTSIDGAFQDADLEALQAIATATAKSIERIERIEAELTDRVSVTQAPDMSALRTQLKDIQHILAAQLQRRGVSGDVKAYQAMAEAGAPEVAGATMATQHPVVSDITSRESEVAGVTTATQHLVVGDITSREDAIRTLDKICEYFERYEPSSPVPFLLKRAKSLVTKDFIEILNDLTPTGIEQANLIFGLQDDNCSDDSYS</sequence>
<dbReference type="PANTHER" id="PTHR37951">
    <property type="entry name" value="CYTOPLASMIC PROTEIN-RELATED"/>
    <property type="match status" value="1"/>
</dbReference>
<evidence type="ECO:0000259" key="1">
    <source>
        <dbReference type="Pfam" id="PF06812"/>
    </source>
</evidence>
<dbReference type="Proteomes" id="UP000229278">
    <property type="component" value="Unassembled WGS sequence"/>
</dbReference>